<reference evidence="2 3" key="1">
    <citation type="journal article" date="2018" name="Infect. Genet. Evol.">
        <title>Genome-wide analysis of Borrelia turcica and 'Candidatus Borrelia tachyglossi' shows relapsing fever-like genomes with unique genomic links to Lyme disease Borrelia.</title>
        <authorList>
            <person name="Gofton A.W."/>
            <person name="Margos G."/>
            <person name="Fingerle V."/>
            <person name="Hepner S."/>
            <person name="Loh S.M."/>
            <person name="Ryan U."/>
            <person name="Irwin P."/>
            <person name="Oskam C.L."/>
        </authorList>
    </citation>
    <scope>NUCLEOTIDE SEQUENCE [LARGE SCALE GENOMIC DNA]</scope>
    <source>
        <strain evidence="2 3">IST7</strain>
    </source>
</reference>
<dbReference type="EMBL" id="CP028884">
    <property type="protein sequence ID" value="AYE36636.1"/>
    <property type="molecule type" value="Genomic_DNA"/>
</dbReference>
<organism evidence="2 3">
    <name type="scientific">Borrelia turcica IST7</name>
    <dbReference type="NCBI Taxonomy" id="1104446"/>
    <lineage>
        <taxon>Bacteria</taxon>
        <taxon>Pseudomonadati</taxon>
        <taxon>Spirochaetota</taxon>
        <taxon>Spirochaetia</taxon>
        <taxon>Spirochaetales</taxon>
        <taxon>Borreliaceae</taxon>
        <taxon>Borrelia</taxon>
    </lineage>
</organism>
<evidence type="ECO:0000256" key="1">
    <source>
        <dbReference type="SAM" id="SignalP"/>
    </source>
</evidence>
<evidence type="ECO:0000313" key="2">
    <source>
        <dbReference type="EMBL" id="AYE36636.1"/>
    </source>
</evidence>
<dbReference type="KEGG" id="btur:DB313_04145"/>
<sequence length="491" mass="58019">MSFLKILLLLFVVNLNATLSKGDRDISEILLNEAKNFAGTQRGIDMVYGSLDFNLSNSDALYELSLRNDIPLLDRIYLLKSAMDINKFESVKIRDLYYQYFSLILRQNEDISKNREIIVLYDRLDNDLKNDRDLIYMRLEASNRLGDFDENFDRILAHSFAVYSDDFRFFKWFLKENKFFPSLFSKLKLREDSFFDSDNIDYICKNVALNEPNSVALFSLLKSRSKRVNGVQSIYLLKYKLLTPDEAYMFFTENPPKTIGEYKMFYDLLADPEIKKEFLSYYQNLSGMYFMDDKNSAAVFNNGVLVGFFSKIVDYSSKLNKEEEYFNKVYFKNKAPVYYENSLFGYKVTYSIYPYVSMIEFEYSDKKEIYTFALNSFKYEIFNNFIYNVDYVGINDFLMADILEIFLPSILNLNLKRISLLNFKENLIEKQILNKAEVIEVRNYGVGNLISIYRKVNGSRKFNYVEIYDRGVIKAKRVILDDSYDVYYDIN</sequence>
<dbReference type="OrthoDB" id="350077at2"/>
<feature type="chain" id="PRO_5017207972" evidence="1">
    <location>
        <begin position="18"/>
        <end position="491"/>
    </location>
</feature>
<dbReference type="Proteomes" id="UP000275571">
    <property type="component" value="Chromosome"/>
</dbReference>
<keyword evidence="3" id="KW-1185">Reference proteome</keyword>
<dbReference type="RefSeq" id="WP_120104556.1">
    <property type="nucleotide sequence ID" value="NZ_CP028884.1"/>
</dbReference>
<accession>A0A386PM27</accession>
<protein>
    <submittedName>
        <fullName evidence="2">Uncharacterized protein</fullName>
    </submittedName>
</protein>
<evidence type="ECO:0000313" key="3">
    <source>
        <dbReference type="Proteomes" id="UP000275571"/>
    </source>
</evidence>
<proteinExistence type="predicted"/>
<gene>
    <name evidence="2" type="ORF">DB313_04145</name>
</gene>
<feature type="signal peptide" evidence="1">
    <location>
        <begin position="1"/>
        <end position="17"/>
    </location>
</feature>
<dbReference type="AlphaFoldDB" id="A0A386PM27"/>
<name>A0A386PM27_9SPIR</name>
<keyword evidence="1" id="KW-0732">Signal</keyword>